<reference evidence="2" key="1">
    <citation type="submission" date="2022-11" db="UniProtKB">
        <authorList>
            <consortium name="WormBaseParasite"/>
        </authorList>
    </citation>
    <scope>IDENTIFICATION</scope>
</reference>
<sequence length="108" mass="12385">MKQGSAERKRANGRKRRLYASLTLGRHLPVYICEIVPCVEACCPLYLMWLPFCWPKGACRKREIDAIEAMIRAKRVVNDQNNKFKAENILVGVEPEPSAREARAKQLN</sequence>
<keyword evidence="1" id="KW-1185">Reference proteome</keyword>
<evidence type="ECO:0000313" key="1">
    <source>
        <dbReference type="Proteomes" id="UP000887540"/>
    </source>
</evidence>
<name>A0A914DR74_9BILA</name>
<organism evidence="1 2">
    <name type="scientific">Acrobeloides nanus</name>
    <dbReference type="NCBI Taxonomy" id="290746"/>
    <lineage>
        <taxon>Eukaryota</taxon>
        <taxon>Metazoa</taxon>
        <taxon>Ecdysozoa</taxon>
        <taxon>Nematoda</taxon>
        <taxon>Chromadorea</taxon>
        <taxon>Rhabditida</taxon>
        <taxon>Tylenchina</taxon>
        <taxon>Cephalobomorpha</taxon>
        <taxon>Cephaloboidea</taxon>
        <taxon>Cephalobidae</taxon>
        <taxon>Acrobeloides</taxon>
    </lineage>
</organism>
<proteinExistence type="predicted"/>
<accession>A0A914DR74</accession>
<protein>
    <submittedName>
        <fullName evidence="2">Uncharacterized protein</fullName>
    </submittedName>
</protein>
<dbReference type="Proteomes" id="UP000887540">
    <property type="component" value="Unplaced"/>
</dbReference>
<dbReference type="WBParaSite" id="ACRNAN_scaffold3706.g15935.t1">
    <property type="protein sequence ID" value="ACRNAN_scaffold3706.g15935.t1"/>
    <property type="gene ID" value="ACRNAN_scaffold3706.g15935"/>
</dbReference>
<dbReference type="AlphaFoldDB" id="A0A914DR74"/>
<evidence type="ECO:0000313" key="2">
    <source>
        <dbReference type="WBParaSite" id="ACRNAN_scaffold3706.g15935.t1"/>
    </source>
</evidence>